<dbReference type="AlphaFoldDB" id="A0A0G4F452"/>
<dbReference type="EMBL" id="CDMZ01000091">
    <property type="protein sequence ID" value="CEM06501.1"/>
    <property type="molecule type" value="Genomic_DNA"/>
</dbReference>
<evidence type="ECO:0008006" key="3">
    <source>
        <dbReference type="Google" id="ProtNLM"/>
    </source>
</evidence>
<dbReference type="PhylomeDB" id="A0A0G4F452"/>
<organism evidence="2">
    <name type="scientific">Chromera velia CCMP2878</name>
    <dbReference type="NCBI Taxonomy" id="1169474"/>
    <lineage>
        <taxon>Eukaryota</taxon>
        <taxon>Sar</taxon>
        <taxon>Alveolata</taxon>
        <taxon>Colpodellida</taxon>
        <taxon>Chromeraceae</taxon>
        <taxon>Chromera</taxon>
    </lineage>
</organism>
<name>A0A0G4F452_9ALVE</name>
<feature type="coiled-coil region" evidence="1">
    <location>
        <begin position="58"/>
        <end position="92"/>
    </location>
</feature>
<sequence>MSSLYRDLALASPSLGRPKSVWDDIRDMHRVRAEIIAREADRRIEDISTAYDSVSLENAQLKTRNDVLLDKLDTLERDVRALKLTSAEAEKSEATLRTEVSALDVETSRLKVDNARLEEENCKLQSRIDCLVTCPPCVSPCVSPCAPSPCLSPCVAPCVPSFCPGRCERIEWRIFGMTSKFRTVSPLACLSSPTRKCVRLPIERIELDFYPNGAAGAPPRGCSVVIRCTRGTTLTFQVFMGCKRSATVTHSFTGWAAGGYRHDFPRVREEVEPCDDAICLGLDIFSCSKNGRTWVA</sequence>
<evidence type="ECO:0000256" key="1">
    <source>
        <dbReference type="SAM" id="Coils"/>
    </source>
</evidence>
<keyword evidence="1" id="KW-0175">Coiled coil</keyword>
<reference evidence="2" key="1">
    <citation type="submission" date="2014-11" db="EMBL/GenBank/DDBJ databases">
        <authorList>
            <person name="Otto D Thomas"/>
            <person name="Naeem Raeece"/>
        </authorList>
    </citation>
    <scope>NUCLEOTIDE SEQUENCE</scope>
</reference>
<proteinExistence type="predicted"/>
<accession>A0A0G4F452</accession>
<gene>
    <name evidence="2" type="ORF">Cvel_14926</name>
</gene>
<evidence type="ECO:0000313" key="2">
    <source>
        <dbReference type="EMBL" id="CEM06501.1"/>
    </source>
</evidence>
<dbReference type="VEuPathDB" id="CryptoDB:Cvel_14926"/>
<protein>
    <recommendedName>
        <fullName evidence="3">MATH domain-containing protein</fullName>
    </recommendedName>
</protein>